<accession>G0QPV0</accession>
<dbReference type="Gene3D" id="1.10.510.10">
    <property type="entry name" value="Transferase(Phosphotransferase) domain 1"/>
    <property type="match status" value="1"/>
</dbReference>
<evidence type="ECO:0000313" key="9">
    <source>
        <dbReference type="EMBL" id="EGR32749.1"/>
    </source>
</evidence>
<comment type="similarity">
    <text evidence="7">Belongs to the protein kinase superfamily.</text>
</comment>
<evidence type="ECO:0000256" key="1">
    <source>
        <dbReference type="ARBA" id="ARBA00022527"/>
    </source>
</evidence>
<dbReference type="GO" id="GO:0004683">
    <property type="term" value="F:calcium/calmodulin-dependent protein kinase activity"/>
    <property type="evidence" value="ECO:0007669"/>
    <property type="project" value="UniProtKB-EC"/>
</dbReference>
<evidence type="ECO:0000256" key="5">
    <source>
        <dbReference type="ARBA" id="ARBA00022840"/>
    </source>
</evidence>
<evidence type="ECO:0000259" key="8">
    <source>
        <dbReference type="PROSITE" id="PS50011"/>
    </source>
</evidence>
<dbReference type="GeneID" id="14908915"/>
<keyword evidence="1 7" id="KW-0723">Serine/threonine-protein kinase</keyword>
<reference evidence="9 10" key="1">
    <citation type="submission" date="2011-07" db="EMBL/GenBank/DDBJ databases">
        <authorList>
            <person name="Coyne R."/>
            <person name="Brami D."/>
            <person name="Johnson J."/>
            <person name="Hostetler J."/>
            <person name="Hannick L."/>
            <person name="Clark T."/>
            <person name="Cassidy-Hanley D."/>
            <person name="Inman J."/>
        </authorList>
    </citation>
    <scope>NUCLEOTIDE SEQUENCE [LARGE SCALE GENOMIC DNA]</scope>
    <source>
        <strain evidence="9 10">G5</strain>
    </source>
</reference>
<dbReference type="InterPro" id="IPR008271">
    <property type="entry name" value="Ser/Thr_kinase_AS"/>
</dbReference>
<evidence type="ECO:0000256" key="6">
    <source>
        <dbReference type="PROSITE-ProRule" id="PRU10141"/>
    </source>
</evidence>
<keyword evidence="2 9" id="KW-0808">Transferase</keyword>
<sequence>MENEFYKTSNIKEEYKFDKILGEGSFAVVYKAIKKSNNEELAIKVFDKQQKKQTKQKKYKQQNRVSLEYDDQMALETECDIMSNIDHPNIVKCSAVYDEKSKFYMVMELMTGGELFDRIVEKETYSEKEAVDVIRPIVDAINYCNKMGIAHRDLKPENLLYNSPDPDATIKITDFGLAKVISDELMTTACGTPSYIAPEVLTGKGYSFSVDYWSIGVILYVLLCGFPPFYQETNDKLFESIKKGEFGFPSPQWDNISENAKDLIRNLLKVDPKQRYGPEQILNHPWIKGEASKRHLAESQEALRQYNARRRLRRAQLSVVAANRFKHLIMNK</sequence>
<dbReference type="PANTHER" id="PTHR24347">
    <property type="entry name" value="SERINE/THREONINE-PROTEIN KINASE"/>
    <property type="match status" value="1"/>
</dbReference>
<dbReference type="CDD" id="cd05117">
    <property type="entry name" value="STKc_CAMK"/>
    <property type="match status" value="1"/>
</dbReference>
<proteinExistence type="inferred from homology"/>
<dbReference type="InterPro" id="IPR011009">
    <property type="entry name" value="Kinase-like_dom_sf"/>
</dbReference>
<evidence type="ECO:0000256" key="4">
    <source>
        <dbReference type="ARBA" id="ARBA00022777"/>
    </source>
</evidence>
<dbReference type="SUPFAM" id="SSF56112">
    <property type="entry name" value="Protein kinase-like (PK-like)"/>
    <property type="match status" value="1"/>
</dbReference>
<name>G0QPV0_ICHMU</name>
<evidence type="ECO:0000256" key="7">
    <source>
        <dbReference type="RuleBase" id="RU000304"/>
    </source>
</evidence>
<dbReference type="Pfam" id="PF00069">
    <property type="entry name" value="Pkinase"/>
    <property type="match status" value="1"/>
</dbReference>
<dbReference type="SMART" id="SM00220">
    <property type="entry name" value="S_TKc"/>
    <property type="match status" value="1"/>
</dbReference>
<dbReference type="InterPro" id="IPR017441">
    <property type="entry name" value="Protein_kinase_ATP_BS"/>
</dbReference>
<dbReference type="Gene3D" id="3.30.200.20">
    <property type="entry name" value="Phosphorylase Kinase, domain 1"/>
    <property type="match status" value="1"/>
</dbReference>
<dbReference type="RefSeq" id="XP_004036735.1">
    <property type="nucleotide sequence ID" value="XM_004036687.1"/>
</dbReference>
<dbReference type="OrthoDB" id="193931at2759"/>
<protein>
    <submittedName>
        <fullName evidence="9">Protein kinase domain protein</fullName>
        <ecNumber evidence="9">2.7.11.17</ecNumber>
    </submittedName>
</protein>
<gene>
    <name evidence="9" type="ORF">IMG5_071520</name>
</gene>
<dbReference type="Proteomes" id="UP000008983">
    <property type="component" value="Unassembled WGS sequence"/>
</dbReference>
<dbReference type="FunFam" id="1.10.510.10:FF:000026">
    <property type="entry name" value="Calcium/calmodulin-dependent protein kinase type 1"/>
    <property type="match status" value="1"/>
</dbReference>
<keyword evidence="5 6" id="KW-0067">ATP-binding</keyword>
<dbReference type="GO" id="GO:0005524">
    <property type="term" value="F:ATP binding"/>
    <property type="evidence" value="ECO:0007669"/>
    <property type="project" value="UniProtKB-UniRule"/>
</dbReference>
<feature type="domain" description="Protein kinase" evidence="8">
    <location>
        <begin position="15"/>
        <end position="287"/>
    </location>
</feature>
<dbReference type="STRING" id="857967.G0QPV0"/>
<dbReference type="EMBL" id="GL983582">
    <property type="protein sequence ID" value="EGR32749.1"/>
    <property type="molecule type" value="Genomic_DNA"/>
</dbReference>
<dbReference type="eggNOG" id="KOG0032">
    <property type="taxonomic scope" value="Eukaryota"/>
</dbReference>
<dbReference type="EC" id="2.7.11.17" evidence="9"/>
<dbReference type="InterPro" id="IPR000719">
    <property type="entry name" value="Prot_kinase_dom"/>
</dbReference>
<dbReference type="PROSITE" id="PS50011">
    <property type="entry name" value="PROTEIN_KINASE_DOM"/>
    <property type="match status" value="1"/>
</dbReference>
<keyword evidence="10" id="KW-1185">Reference proteome</keyword>
<dbReference type="InParanoid" id="G0QPV0"/>
<keyword evidence="4 9" id="KW-0418">Kinase</keyword>
<evidence type="ECO:0000313" key="10">
    <source>
        <dbReference type="Proteomes" id="UP000008983"/>
    </source>
</evidence>
<dbReference type="PROSITE" id="PS00108">
    <property type="entry name" value="PROTEIN_KINASE_ST"/>
    <property type="match status" value="1"/>
</dbReference>
<evidence type="ECO:0000256" key="3">
    <source>
        <dbReference type="ARBA" id="ARBA00022741"/>
    </source>
</evidence>
<feature type="binding site" evidence="6">
    <location>
        <position position="44"/>
    </location>
    <ligand>
        <name>ATP</name>
        <dbReference type="ChEBI" id="CHEBI:30616"/>
    </ligand>
</feature>
<dbReference type="PROSITE" id="PS00107">
    <property type="entry name" value="PROTEIN_KINASE_ATP"/>
    <property type="match status" value="1"/>
</dbReference>
<dbReference type="AlphaFoldDB" id="G0QPV0"/>
<organism evidence="9 10">
    <name type="scientific">Ichthyophthirius multifiliis</name>
    <name type="common">White spot disease agent</name>
    <name type="synonym">Ich</name>
    <dbReference type="NCBI Taxonomy" id="5932"/>
    <lineage>
        <taxon>Eukaryota</taxon>
        <taxon>Sar</taxon>
        <taxon>Alveolata</taxon>
        <taxon>Ciliophora</taxon>
        <taxon>Intramacronucleata</taxon>
        <taxon>Oligohymenophorea</taxon>
        <taxon>Hymenostomatida</taxon>
        <taxon>Ophryoglenina</taxon>
        <taxon>Ichthyophthirius</taxon>
    </lineage>
</organism>
<evidence type="ECO:0000256" key="2">
    <source>
        <dbReference type="ARBA" id="ARBA00022679"/>
    </source>
</evidence>
<keyword evidence="3 6" id="KW-0547">Nucleotide-binding</keyword>
<dbReference type="OMA" id="HDWFESR"/>